<dbReference type="EMBL" id="LLXZ01000059">
    <property type="protein sequence ID" value="KRR10485.1"/>
    <property type="molecule type" value="Genomic_DNA"/>
</dbReference>
<keyword evidence="2" id="KW-1185">Reference proteome</keyword>
<comment type="caution">
    <text evidence="1">The sequence shown here is derived from an EMBL/GenBank/DDBJ whole genome shotgun (WGS) entry which is preliminary data.</text>
</comment>
<evidence type="ECO:0008006" key="3">
    <source>
        <dbReference type="Google" id="ProtNLM"/>
    </source>
</evidence>
<dbReference type="Pfam" id="PF14099">
    <property type="entry name" value="Polysacc_lyase"/>
    <property type="match status" value="1"/>
</dbReference>
<evidence type="ECO:0000313" key="2">
    <source>
        <dbReference type="Proteomes" id="UP000050863"/>
    </source>
</evidence>
<name>A0A0R3LXV9_9BRAD</name>
<protein>
    <recommendedName>
        <fullName evidence="3">Polysaccharide lyase family 7 protein</fullName>
    </recommendedName>
</protein>
<dbReference type="InterPro" id="IPR025975">
    <property type="entry name" value="Polysacc_lyase"/>
</dbReference>
<dbReference type="RefSeq" id="WP_057835092.1">
    <property type="nucleotide sequence ID" value="NZ_LLXZ01000059.1"/>
</dbReference>
<dbReference type="Gene3D" id="2.60.120.200">
    <property type="match status" value="1"/>
</dbReference>
<dbReference type="AlphaFoldDB" id="A0A0R3LXV9"/>
<dbReference type="STRING" id="280332.CQ12_10555"/>
<proteinExistence type="predicted"/>
<gene>
    <name evidence="1" type="ORF">CQ12_10555</name>
</gene>
<accession>A0A0R3LXV9</accession>
<dbReference type="Proteomes" id="UP000050863">
    <property type="component" value="Unassembled WGS sequence"/>
</dbReference>
<organism evidence="1 2">
    <name type="scientific">Bradyrhizobium jicamae</name>
    <dbReference type="NCBI Taxonomy" id="280332"/>
    <lineage>
        <taxon>Bacteria</taxon>
        <taxon>Pseudomonadati</taxon>
        <taxon>Pseudomonadota</taxon>
        <taxon>Alphaproteobacteria</taxon>
        <taxon>Hyphomicrobiales</taxon>
        <taxon>Nitrobacteraceae</taxon>
        <taxon>Bradyrhizobium</taxon>
    </lineage>
</organism>
<reference evidence="1 2" key="1">
    <citation type="submission" date="2014-03" db="EMBL/GenBank/DDBJ databases">
        <title>Bradyrhizobium valentinum sp. nov., isolated from effective nodules of Lupinus mariae-josephae, a lupine endemic of basic-lime soils in Eastern Spain.</title>
        <authorList>
            <person name="Duran D."/>
            <person name="Rey L."/>
            <person name="Navarro A."/>
            <person name="Busquets A."/>
            <person name="Imperial J."/>
            <person name="Ruiz-Argueso T."/>
        </authorList>
    </citation>
    <scope>NUCLEOTIDE SEQUENCE [LARGE SCALE GENOMIC DNA]</scope>
    <source>
        <strain evidence="1 2">PAC68</strain>
    </source>
</reference>
<evidence type="ECO:0000313" key="1">
    <source>
        <dbReference type="EMBL" id="KRR10485.1"/>
    </source>
</evidence>
<sequence length="239" mass="25531">MIPSITNFSPTASGEGFVTIGDDRYWVETAGKSYSLTNPDSQTLRFEIQPGDKASFDYANGAACDRSQIDGSAGGHMPVGAPVNINYQFLLEPNGPNGSFTNTASWFVTGEIQSTAYGASPPVAIELHGDRLVVIARHVLPGGNPSNSSSDLKMLTLWTDPDPIRTGKYNNIQIQASVSNNGGGYLQVSVNGIQVVNYRGPLGYGATTYWMYGLYRSPTSETVAAKFRNMMLTMGAAAP</sequence>